<keyword evidence="2" id="KW-0812">Transmembrane</keyword>
<evidence type="ECO:0000256" key="1">
    <source>
        <dbReference type="SAM" id="MobiDB-lite"/>
    </source>
</evidence>
<dbReference type="Proteomes" id="UP000466864">
    <property type="component" value="Unassembled WGS sequence"/>
</dbReference>
<name>A0A7X2P6A2_9FIRM</name>
<dbReference type="AlphaFoldDB" id="A0A7X2P6A2"/>
<keyword evidence="5" id="KW-1185">Reference proteome</keyword>
<dbReference type="Pfam" id="PF13490">
    <property type="entry name" value="zf-HC2"/>
    <property type="match status" value="1"/>
</dbReference>
<feature type="compositionally biased region" description="Basic and acidic residues" evidence="1">
    <location>
        <begin position="20"/>
        <end position="29"/>
    </location>
</feature>
<organism evidence="4 5">
    <name type="scientific">Bilifractor porci</name>
    <dbReference type="NCBI Taxonomy" id="2606636"/>
    <lineage>
        <taxon>Bacteria</taxon>
        <taxon>Bacillati</taxon>
        <taxon>Bacillota</taxon>
        <taxon>Clostridia</taxon>
        <taxon>Lachnospirales</taxon>
        <taxon>Lachnospiraceae</taxon>
        <taxon>Bilifractor</taxon>
    </lineage>
</organism>
<evidence type="ECO:0000259" key="3">
    <source>
        <dbReference type="Pfam" id="PF13490"/>
    </source>
</evidence>
<gene>
    <name evidence="4" type="ORF">FYJ60_01415</name>
</gene>
<feature type="region of interest" description="Disordered" evidence="1">
    <location>
        <begin position="1"/>
        <end position="42"/>
    </location>
</feature>
<evidence type="ECO:0000313" key="5">
    <source>
        <dbReference type="Proteomes" id="UP000466864"/>
    </source>
</evidence>
<sequence length="175" mass="20603">MRQFMSGHPDRKGRSLMAMDEYRDDREIPEPSGYRKNRKKERHTITTTTRLLTCREIISMIPDYLNNNLSDRQLEKFLEHIQHCSSCYEELETNFMVDRTVRYLDKPGSGDTSFNLKPMLRQDLERKQKQLKEKRISGRVRLLIILITLLLIVLLVLDVTGVFKITVFLSSILSL</sequence>
<evidence type="ECO:0000313" key="4">
    <source>
        <dbReference type="EMBL" id="MST80997.1"/>
    </source>
</evidence>
<reference evidence="4 5" key="1">
    <citation type="submission" date="2019-08" db="EMBL/GenBank/DDBJ databases">
        <title>In-depth cultivation of the pig gut microbiome towards novel bacterial diversity and tailored functional studies.</title>
        <authorList>
            <person name="Wylensek D."/>
            <person name="Hitch T.C.A."/>
            <person name="Clavel T."/>
        </authorList>
    </citation>
    <scope>NUCLEOTIDE SEQUENCE [LARGE SCALE GENOMIC DNA]</scope>
    <source>
        <strain evidence="4 5">Oil+RF-744-WCA-WT-13</strain>
    </source>
</reference>
<protein>
    <submittedName>
        <fullName evidence="4">Zf-HC2 domain-containing protein</fullName>
    </submittedName>
</protein>
<feature type="transmembrane region" description="Helical" evidence="2">
    <location>
        <begin position="142"/>
        <end position="169"/>
    </location>
</feature>
<comment type="caution">
    <text evidence="4">The sequence shown here is derived from an EMBL/GenBank/DDBJ whole genome shotgun (WGS) entry which is preliminary data.</text>
</comment>
<dbReference type="EMBL" id="VUMV01000001">
    <property type="protein sequence ID" value="MST80997.1"/>
    <property type="molecule type" value="Genomic_DNA"/>
</dbReference>
<evidence type="ECO:0000256" key="2">
    <source>
        <dbReference type="SAM" id="Phobius"/>
    </source>
</evidence>
<accession>A0A7X2P6A2</accession>
<keyword evidence="2" id="KW-1133">Transmembrane helix</keyword>
<feature type="domain" description="Putative zinc-finger" evidence="3">
    <location>
        <begin position="54"/>
        <end position="87"/>
    </location>
</feature>
<keyword evidence="2" id="KW-0472">Membrane</keyword>
<proteinExistence type="predicted"/>
<dbReference type="InterPro" id="IPR027383">
    <property type="entry name" value="Znf_put"/>
</dbReference>